<dbReference type="AlphaFoldDB" id="A0A1G6SNB6"/>
<evidence type="ECO:0000313" key="3">
    <source>
        <dbReference type="Proteomes" id="UP000199060"/>
    </source>
</evidence>
<gene>
    <name evidence="2" type="ORF">SAMN04488104_10181</name>
</gene>
<dbReference type="RefSeq" id="WP_087939380.1">
    <property type="nucleotide sequence ID" value="NZ_FNAC01000018.1"/>
</dbReference>
<proteinExistence type="predicted"/>
<protein>
    <recommendedName>
        <fullName evidence="1">DUF4268 domain-containing protein</fullName>
    </recommendedName>
</protein>
<dbReference type="EMBL" id="FNAC01000018">
    <property type="protein sequence ID" value="SDD18420.1"/>
    <property type="molecule type" value="Genomic_DNA"/>
</dbReference>
<dbReference type="STRING" id="686796.SAMN04488104_10181"/>
<organism evidence="2 3">
    <name type="scientific">Algoriphagus faecimaris</name>
    <dbReference type="NCBI Taxonomy" id="686796"/>
    <lineage>
        <taxon>Bacteria</taxon>
        <taxon>Pseudomonadati</taxon>
        <taxon>Bacteroidota</taxon>
        <taxon>Cytophagia</taxon>
        <taxon>Cytophagales</taxon>
        <taxon>Cyclobacteriaceae</taxon>
        <taxon>Algoriphagus</taxon>
    </lineage>
</organism>
<dbReference type="Proteomes" id="UP000199060">
    <property type="component" value="Unassembled WGS sequence"/>
</dbReference>
<name>A0A1G6SNB6_9BACT</name>
<evidence type="ECO:0000259" key="1">
    <source>
        <dbReference type="Pfam" id="PF14088"/>
    </source>
</evidence>
<evidence type="ECO:0000313" key="2">
    <source>
        <dbReference type="EMBL" id="SDD18420.1"/>
    </source>
</evidence>
<dbReference type="OrthoDB" id="570199at2"/>
<dbReference type="Gene3D" id="3.40.1350.10">
    <property type="match status" value="1"/>
</dbReference>
<reference evidence="3" key="1">
    <citation type="submission" date="2016-10" db="EMBL/GenBank/DDBJ databases">
        <authorList>
            <person name="Varghese N."/>
            <person name="Submissions S."/>
        </authorList>
    </citation>
    <scope>NUCLEOTIDE SEQUENCE [LARGE SCALE GENOMIC DNA]</scope>
    <source>
        <strain evidence="3">DSM 23095</strain>
    </source>
</reference>
<dbReference type="InterPro" id="IPR011856">
    <property type="entry name" value="tRNA_endonuc-like_dom_sf"/>
</dbReference>
<sequence length="304" mass="35841">MNLGRLRQVELKEIWKHEAYNFTTWLAMPENLELLSEEIDIELSLIGIEQYVGRFKVDIFAEESVGGRKVIIENQLEKTNHDHLGKLITYASGLEAEIIIWIVKDVLEEHRQAIDWLNEHTDEHINFFAIRMEVWKIGNSDPAPKFHIVSKPNDWSKSVKSSVQSAEITDLKALQHKFWEGFKEYAQKKSWKLRLRKAYPQHWYDIGFGRSDCYISLTLNSQKNELGCEIYIPDSKETFDSFLAHKEEIESRTHTLDWMDLPTKKASRIKKVISGNIEKESKWEEYFEWLGSHALEFQKVFSEY</sequence>
<accession>A0A1G6SNB6</accession>
<dbReference type="InterPro" id="IPR025364">
    <property type="entry name" value="DUF4268"/>
</dbReference>
<dbReference type="GO" id="GO:0003676">
    <property type="term" value="F:nucleic acid binding"/>
    <property type="evidence" value="ECO:0007669"/>
    <property type="project" value="InterPro"/>
</dbReference>
<dbReference type="Pfam" id="PF14088">
    <property type="entry name" value="DUF4268"/>
    <property type="match status" value="1"/>
</dbReference>
<feature type="domain" description="DUF4268" evidence="1">
    <location>
        <begin position="174"/>
        <end position="304"/>
    </location>
</feature>
<keyword evidence="3" id="KW-1185">Reference proteome</keyword>